<keyword evidence="2" id="KW-1185">Reference proteome</keyword>
<proteinExistence type="predicted"/>
<dbReference type="STRING" id="797515.HMPREF9103_02939"/>
<keyword evidence="1" id="KW-0966">Cell projection</keyword>
<keyword evidence="1" id="KW-0282">Flagellum</keyword>
<dbReference type="RefSeq" id="WP_008215109.1">
    <property type="nucleotide sequence ID" value="NZ_JH415061.1"/>
</dbReference>
<evidence type="ECO:0000313" key="1">
    <source>
        <dbReference type="EMBL" id="EHL95523.1"/>
    </source>
</evidence>
<dbReference type="PATRIC" id="fig|797515.3.peg.2681"/>
<keyword evidence="1" id="KW-0969">Cilium</keyword>
<dbReference type="Proteomes" id="UP000004625">
    <property type="component" value="Unassembled WGS sequence"/>
</dbReference>
<gene>
    <name evidence="1" type="ORF">HMPREF9103_02939</name>
</gene>
<comment type="caution">
    <text evidence="1">The sequence shown here is derived from an EMBL/GenBank/DDBJ whole genome shotgun (WGS) entry which is preliminary data.</text>
</comment>
<name>G9ZT67_9LACO</name>
<dbReference type="EMBL" id="AGEY01000199">
    <property type="protein sequence ID" value="EHL95523.1"/>
    <property type="molecule type" value="Genomic_DNA"/>
</dbReference>
<protein>
    <submittedName>
        <fullName evidence="1">Putative flagellar protein FliS</fullName>
    </submittedName>
</protein>
<accession>G9ZT67</accession>
<organism evidence="1 2">
    <name type="scientific">Lentilactobacillus parafarraginis F0439</name>
    <dbReference type="NCBI Taxonomy" id="797515"/>
    <lineage>
        <taxon>Bacteria</taxon>
        <taxon>Bacillati</taxon>
        <taxon>Bacillota</taxon>
        <taxon>Bacilli</taxon>
        <taxon>Lactobacillales</taxon>
        <taxon>Lactobacillaceae</taxon>
        <taxon>Lentilactobacillus</taxon>
    </lineage>
</organism>
<sequence>MLGKKKDVKSFIIENGPFVYISDQHKKVMTEISTIDRKYELYSYQYLNESYYQETIMMICLSFLLSSLQNDEKLSVKKLQINDTLIYNNEYYLFRGKDNEGNCVLKHVTRSKYPLMLSLPISLLESHAHKTRSAKKRKAKNSLKEFAKLFNVQLKGLVENKQIAILLPKKMLNELANSAFAIDKKTIYFGEVCPSVYLAAGGTVQSVLHSDSTESPFIVFSSNINELINYLDQGMARFEKIYVFGDNWFSQSNFRSTISLRNLAKEFGFSLGIFSSSNAIFESDSVQMLINLDYNRNWLFEYDEQVLLKSVHTNQQFELTMNSLIDFLRESKEDPKYRYFTNLIWDTLRIGSSVASINSAVFHKSITKIQDYVGFHKELDSIKTLDNLNSLLTNRFGAQVKKSLLRIVEKFPNCVLVVLDDLKQEYESIFKCLNIGVLSFRDSITEDMYDQFDTIILINPYTHERQKWTQAFLGSNVVVVTPEIFLKPLRRSVEKELKLAKILISESSQETSRYSYVKSLGLFLQSIKNRIKGTSHKSDSSYENSNERELAHEFENNENEVISDDEIYRRQINARANEFTQNNVDNTKVDVHKILELTNGFKMYGTDNAQVFTVSDNDTLVRKSINSVEIDDKIIYFNIPYSDSLYRMRFKKMSKAEVTPQGIDEANDFMWKRAFLDYIQRHGYTPMRLKDKMEALGSAMHTISYYAIWSNENKMPILPREPLFIRYVGKLIGSKRITDDYQEFYNSSEKVKHQLADYRDAELSGLNNKQLSKVQFKNYSVGKVTLIKEVDIPDVPRFMTNIPVKG</sequence>
<reference evidence="1 2" key="1">
    <citation type="submission" date="2011-09" db="EMBL/GenBank/DDBJ databases">
        <authorList>
            <person name="Weinstock G."/>
            <person name="Sodergren E."/>
            <person name="Clifton S."/>
            <person name="Fulton L."/>
            <person name="Fulton B."/>
            <person name="Courtney L."/>
            <person name="Fronick C."/>
            <person name="Harrison M."/>
            <person name="Strong C."/>
            <person name="Farmer C."/>
            <person name="Delahaunty K."/>
            <person name="Markovic C."/>
            <person name="Hall O."/>
            <person name="Minx P."/>
            <person name="Tomlinson C."/>
            <person name="Mitreva M."/>
            <person name="Hou S."/>
            <person name="Chen J."/>
            <person name="Wollam A."/>
            <person name="Pepin K.H."/>
            <person name="Johnson M."/>
            <person name="Bhonagiri V."/>
            <person name="Zhang X."/>
            <person name="Suruliraj S."/>
            <person name="Warren W."/>
            <person name="Chinwalla A."/>
            <person name="Mardis E.R."/>
            <person name="Wilson R.K."/>
        </authorList>
    </citation>
    <scope>NUCLEOTIDE SEQUENCE [LARGE SCALE GENOMIC DNA]</scope>
    <source>
        <strain evidence="1 2">F0439</strain>
    </source>
</reference>
<dbReference type="AlphaFoldDB" id="G9ZT67"/>
<dbReference type="HOGENOM" id="CLU_348437_0_0_9"/>
<evidence type="ECO:0000313" key="2">
    <source>
        <dbReference type="Proteomes" id="UP000004625"/>
    </source>
</evidence>